<organism evidence="1">
    <name type="scientific">Prymnesium polylepis</name>
    <dbReference type="NCBI Taxonomy" id="72548"/>
    <lineage>
        <taxon>Eukaryota</taxon>
        <taxon>Haptista</taxon>
        <taxon>Haptophyta</taxon>
        <taxon>Prymnesiophyceae</taxon>
        <taxon>Prymnesiales</taxon>
        <taxon>Prymnesiaceae</taxon>
        <taxon>Prymnesium</taxon>
    </lineage>
</organism>
<name>A0A7S4N3A9_9EUKA</name>
<dbReference type="EMBL" id="HBKO01037192">
    <property type="protein sequence ID" value="CAE2263250.1"/>
    <property type="molecule type" value="Transcribed_RNA"/>
</dbReference>
<protein>
    <submittedName>
        <fullName evidence="1">Uncharacterized protein</fullName>
    </submittedName>
</protein>
<accession>A0A7S4N3A9</accession>
<dbReference type="AlphaFoldDB" id="A0A7S4N3A9"/>
<sequence>MSVFEPDLRALLLNTAHHAAIISLRIISRVGQSACSYSCSCRAVRPSALRRSPPRRRPQALARAAPSVRAARASSLVGAEQPPLVLQLALAAAQRVEIV</sequence>
<reference evidence="1" key="1">
    <citation type="submission" date="2021-01" db="EMBL/GenBank/DDBJ databases">
        <authorList>
            <person name="Corre E."/>
            <person name="Pelletier E."/>
            <person name="Niang G."/>
            <person name="Scheremetjew M."/>
            <person name="Finn R."/>
            <person name="Kale V."/>
            <person name="Holt S."/>
            <person name="Cochrane G."/>
            <person name="Meng A."/>
            <person name="Brown T."/>
            <person name="Cohen L."/>
        </authorList>
    </citation>
    <scope>NUCLEOTIDE SEQUENCE</scope>
    <source>
        <strain evidence="1">UIO037</strain>
    </source>
</reference>
<evidence type="ECO:0000313" key="1">
    <source>
        <dbReference type="EMBL" id="CAE2263250.1"/>
    </source>
</evidence>
<gene>
    <name evidence="1" type="ORF">CPOL0286_LOCUS17033</name>
</gene>
<proteinExistence type="predicted"/>